<accession>A0A7N0URF8</accession>
<dbReference type="EnsemblPlants" id="Kaladp0081s0203.1.v1.1">
    <property type="protein sequence ID" value="Kaladp0081s0203.1.v1.1"/>
    <property type="gene ID" value="Kaladp0081s0203.v1.1"/>
</dbReference>
<dbReference type="InterPro" id="IPR043358">
    <property type="entry name" value="GNL1-like"/>
</dbReference>
<protein>
    <submittedName>
        <fullName evidence="6">Uncharacterized protein</fullName>
    </submittedName>
</protein>
<dbReference type="AlphaFoldDB" id="A0A7N0URF8"/>
<organism evidence="6 7">
    <name type="scientific">Kalanchoe fedtschenkoi</name>
    <name type="common">Lavender scallops</name>
    <name type="synonym">South American air plant</name>
    <dbReference type="NCBI Taxonomy" id="63787"/>
    <lineage>
        <taxon>Eukaryota</taxon>
        <taxon>Viridiplantae</taxon>
        <taxon>Streptophyta</taxon>
        <taxon>Embryophyta</taxon>
        <taxon>Tracheophyta</taxon>
        <taxon>Spermatophyta</taxon>
        <taxon>Magnoliopsida</taxon>
        <taxon>eudicotyledons</taxon>
        <taxon>Gunneridae</taxon>
        <taxon>Pentapetalae</taxon>
        <taxon>Saxifragales</taxon>
        <taxon>Crassulaceae</taxon>
        <taxon>Kalanchoe</taxon>
    </lineage>
</organism>
<dbReference type="Gramene" id="Kaladp0081s0203.1.v1.1">
    <property type="protein sequence ID" value="Kaladp0081s0203.1.v1.1"/>
    <property type="gene ID" value="Kaladp0081s0203.v1.1"/>
</dbReference>
<dbReference type="PANTHER" id="PTHR45709:SF2">
    <property type="entry name" value="LARGE SUBUNIT GTPASE 1 HOMOLOG"/>
    <property type="match status" value="1"/>
</dbReference>
<keyword evidence="4" id="KW-0342">GTP-binding</keyword>
<dbReference type="GO" id="GO:0005829">
    <property type="term" value="C:cytosol"/>
    <property type="evidence" value="ECO:0007669"/>
    <property type="project" value="TreeGrafter"/>
</dbReference>
<reference evidence="6" key="1">
    <citation type="submission" date="2021-01" db="UniProtKB">
        <authorList>
            <consortium name="EnsemblPlants"/>
        </authorList>
    </citation>
    <scope>IDENTIFICATION</scope>
</reference>
<evidence type="ECO:0000256" key="5">
    <source>
        <dbReference type="SAM" id="MobiDB-lite"/>
    </source>
</evidence>
<keyword evidence="3" id="KW-0378">Hydrolase</keyword>
<feature type="region of interest" description="Disordered" evidence="5">
    <location>
        <begin position="73"/>
        <end position="95"/>
    </location>
</feature>
<keyword evidence="1" id="KW-0963">Cytoplasm</keyword>
<evidence type="ECO:0000256" key="2">
    <source>
        <dbReference type="ARBA" id="ARBA00022741"/>
    </source>
</evidence>
<evidence type="ECO:0000313" key="7">
    <source>
        <dbReference type="Proteomes" id="UP000594263"/>
    </source>
</evidence>
<feature type="compositionally biased region" description="Basic and acidic residues" evidence="5">
    <location>
        <begin position="83"/>
        <end position="93"/>
    </location>
</feature>
<keyword evidence="7" id="KW-1185">Reference proteome</keyword>
<proteinExistence type="predicted"/>
<dbReference type="PANTHER" id="PTHR45709">
    <property type="entry name" value="LARGE SUBUNIT GTPASE 1 HOMOLOG-RELATED"/>
    <property type="match status" value="1"/>
</dbReference>
<dbReference type="GO" id="GO:0003924">
    <property type="term" value="F:GTPase activity"/>
    <property type="evidence" value="ECO:0007669"/>
    <property type="project" value="InterPro"/>
</dbReference>
<evidence type="ECO:0000313" key="6">
    <source>
        <dbReference type="EnsemblPlants" id="Kaladp0081s0203.1.v1.1"/>
    </source>
</evidence>
<name>A0A7N0URF8_KALFE</name>
<dbReference type="OMA" id="WHARMSA"/>
<evidence type="ECO:0000256" key="4">
    <source>
        <dbReference type="ARBA" id="ARBA00023134"/>
    </source>
</evidence>
<dbReference type="Proteomes" id="UP000594263">
    <property type="component" value="Unplaced"/>
</dbReference>
<sequence length="240" mass="27720">MGKNEKTMLGRSLVKHMNQVAQQNKEKGRMYNKQNKKVLESVTEVTDIEAVLEQAEESERLFSSENPFANVFNMDKGSNSKLTAEDRKREEALHASSLRVPRRPAWHARMSADELDANETQSFLVWRRNLASLEENENLVLTPFEKNLDIWRQLWRVLERSDLLVMVVDARDPVYGHPKLVWVWKLCMATQNSPFSFTLTLSGDPGTFANISDVPAFSPFNQYLLNLQQTDSQNKRISYQ</sequence>
<dbReference type="GO" id="GO:0005525">
    <property type="term" value="F:GTP binding"/>
    <property type="evidence" value="ECO:0007669"/>
    <property type="project" value="UniProtKB-KW"/>
</dbReference>
<keyword evidence="2" id="KW-0547">Nucleotide-binding</keyword>
<evidence type="ECO:0000256" key="1">
    <source>
        <dbReference type="ARBA" id="ARBA00022490"/>
    </source>
</evidence>
<evidence type="ECO:0000256" key="3">
    <source>
        <dbReference type="ARBA" id="ARBA00022801"/>
    </source>
</evidence>